<dbReference type="AlphaFoldDB" id="A0A3D2X5V8"/>
<proteinExistence type="predicted"/>
<dbReference type="InterPro" id="IPR017871">
    <property type="entry name" value="ABC_transporter-like_CS"/>
</dbReference>
<feature type="domain" description="ABC transporter" evidence="4">
    <location>
        <begin position="4"/>
        <end position="257"/>
    </location>
</feature>
<dbReference type="SMART" id="SM00382">
    <property type="entry name" value="AAA"/>
    <property type="match status" value="1"/>
</dbReference>
<dbReference type="InterPro" id="IPR003593">
    <property type="entry name" value="AAA+_ATPase"/>
</dbReference>
<dbReference type="Pfam" id="PF00005">
    <property type="entry name" value="ABC_tran"/>
    <property type="match status" value="1"/>
</dbReference>
<evidence type="ECO:0000256" key="2">
    <source>
        <dbReference type="ARBA" id="ARBA00022741"/>
    </source>
</evidence>
<dbReference type="PANTHER" id="PTHR42711:SF1">
    <property type="entry name" value="ABC-TRANSPORT PROTEIN, ATP-BINDING COMPONENT"/>
    <property type="match status" value="1"/>
</dbReference>
<dbReference type="InterPro" id="IPR003439">
    <property type="entry name" value="ABC_transporter-like_ATP-bd"/>
</dbReference>
<comment type="caution">
    <text evidence="5">The sequence shown here is derived from an EMBL/GenBank/DDBJ whole genome shotgun (WGS) entry which is preliminary data.</text>
</comment>
<keyword evidence="3 5" id="KW-0067">ATP-binding</keyword>
<evidence type="ECO:0000256" key="1">
    <source>
        <dbReference type="ARBA" id="ARBA00022448"/>
    </source>
</evidence>
<name>A0A3D2X5V8_9FIRM</name>
<organism evidence="5 6">
    <name type="scientific">Lachnoclostridium phytofermentans</name>
    <dbReference type="NCBI Taxonomy" id="66219"/>
    <lineage>
        <taxon>Bacteria</taxon>
        <taxon>Bacillati</taxon>
        <taxon>Bacillota</taxon>
        <taxon>Clostridia</taxon>
        <taxon>Lachnospirales</taxon>
        <taxon>Lachnospiraceae</taxon>
    </lineage>
</organism>
<gene>
    <name evidence="5" type="ORF">DHW61_04765</name>
</gene>
<dbReference type="PANTHER" id="PTHR42711">
    <property type="entry name" value="ABC TRANSPORTER ATP-BINDING PROTEIN"/>
    <property type="match status" value="1"/>
</dbReference>
<dbReference type="SUPFAM" id="SSF52540">
    <property type="entry name" value="P-loop containing nucleoside triphosphate hydrolases"/>
    <property type="match status" value="1"/>
</dbReference>
<evidence type="ECO:0000313" key="5">
    <source>
        <dbReference type="EMBL" id="HCL01718.1"/>
    </source>
</evidence>
<dbReference type="InterPro" id="IPR050763">
    <property type="entry name" value="ABC_transporter_ATP-binding"/>
</dbReference>
<dbReference type="PROSITE" id="PS50893">
    <property type="entry name" value="ABC_TRANSPORTER_2"/>
    <property type="match status" value="1"/>
</dbReference>
<dbReference type="PROSITE" id="PS00211">
    <property type="entry name" value="ABC_TRANSPORTER_1"/>
    <property type="match status" value="1"/>
</dbReference>
<accession>A0A3D2X5V8</accession>
<dbReference type="Gene3D" id="3.40.50.300">
    <property type="entry name" value="P-loop containing nucleotide triphosphate hydrolases"/>
    <property type="match status" value="1"/>
</dbReference>
<evidence type="ECO:0000256" key="3">
    <source>
        <dbReference type="ARBA" id="ARBA00022840"/>
    </source>
</evidence>
<dbReference type="Proteomes" id="UP000262969">
    <property type="component" value="Unassembled WGS sequence"/>
</dbReference>
<dbReference type="InterPro" id="IPR027417">
    <property type="entry name" value="P-loop_NTPase"/>
</dbReference>
<evidence type="ECO:0000259" key="4">
    <source>
        <dbReference type="PROSITE" id="PS50893"/>
    </source>
</evidence>
<sequence length="323" mass="37467">MSFIEVENLVKEYKIYESKPGVKGAIESLLHRKYRTKLAVNNISFKVNKSDIVGFIGPNGAGKSTTIKMLSGILVPTSGNITVGDINPYMERKKNTKRIGVVFGQRSQLYWDLPVYDTFELYKRMYDIPTEVFNKNYKLYTEIFEMGDFIKQPVRQLSLGQKMKANVAIALLHNPEVLYLDEPTIGLDVVTKHALRESIKSINKEKETTIILTTHDMDDIEAISNRLILINSGEKIYDGNILDFKEKYDRGYKIKVIFDRQPEWDNNSKYILENCDNYAWTLRTRYSMPTKEIYNDLYNKYNPVNIFIEDTQIEDIVATIFSK</sequence>
<dbReference type="GO" id="GO:0016887">
    <property type="term" value="F:ATP hydrolysis activity"/>
    <property type="evidence" value="ECO:0007669"/>
    <property type="project" value="InterPro"/>
</dbReference>
<protein>
    <submittedName>
        <fullName evidence="5">Sugar ABC transporter ATP-binding protein</fullName>
    </submittedName>
</protein>
<dbReference type="EMBL" id="DPVV01000166">
    <property type="protein sequence ID" value="HCL01718.1"/>
    <property type="molecule type" value="Genomic_DNA"/>
</dbReference>
<keyword evidence="1" id="KW-0813">Transport</keyword>
<evidence type="ECO:0000313" key="6">
    <source>
        <dbReference type="Proteomes" id="UP000262969"/>
    </source>
</evidence>
<keyword evidence="2" id="KW-0547">Nucleotide-binding</keyword>
<dbReference type="GO" id="GO:0005524">
    <property type="term" value="F:ATP binding"/>
    <property type="evidence" value="ECO:0007669"/>
    <property type="project" value="UniProtKB-KW"/>
</dbReference>
<reference evidence="5 6" key="1">
    <citation type="journal article" date="2018" name="Nat. Biotechnol.">
        <title>A standardized bacterial taxonomy based on genome phylogeny substantially revises the tree of life.</title>
        <authorList>
            <person name="Parks D.H."/>
            <person name="Chuvochina M."/>
            <person name="Waite D.W."/>
            <person name="Rinke C."/>
            <person name="Skarshewski A."/>
            <person name="Chaumeil P.A."/>
            <person name="Hugenholtz P."/>
        </authorList>
    </citation>
    <scope>NUCLEOTIDE SEQUENCE [LARGE SCALE GENOMIC DNA]</scope>
    <source>
        <strain evidence="5">UBA11728</strain>
    </source>
</reference>